<protein>
    <recommendedName>
        <fullName evidence="3">Lipoprotein</fullName>
    </recommendedName>
</protein>
<keyword evidence="2" id="KW-1185">Reference proteome</keyword>
<evidence type="ECO:0000313" key="2">
    <source>
        <dbReference type="Proteomes" id="UP001500101"/>
    </source>
</evidence>
<evidence type="ECO:0000313" key="1">
    <source>
        <dbReference type="EMBL" id="GAA4136699.1"/>
    </source>
</evidence>
<organism evidence="1 2">
    <name type="scientific">Sphingobacterium kyonggiense</name>
    <dbReference type="NCBI Taxonomy" id="714075"/>
    <lineage>
        <taxon>Bacteria</taxon>
        <taxon>Pseudomonadati</taxon>
        <taxon>Bacteroidota</taxon>
        <taxon>Sphingobacteriia</taxon>
        <taxon>Sphingobacteriales</taxon>
        <taxon>Sphingobacteriaceae</taxon>
        <taxon>Sphingobacterium</taxon>
    </lineage>
</organism>
<gene>
    <name evidence="1" type="ORF">GCM10022216_12090</name>
</gene>
<evidence type="ECO:0008006" key="3">
    <source>
        <dbReference type="Google" id="ProtNLM"/>
    </source>
</evidence>
<comment type="caution">
    <text evidence="1">The sequence shown here is derived from an EMBL/GenBank/DDBJ whole genome shotgun (WGS) entry which is preliminary data.</text>
</comment>
<name>A0ABP7YIF5_9SPHI</name>
<sequence length="219" mass="24643">MLYACKKNDAAEAPAFDIGQLDQYCLYVRVASPEVPNSTVSDFIFDFKTGNIAELGSLEGLYTLTTKVMEDNSVKISMGLNDYVLFVVEKGKPVIKQWKLFGEVTELQLIKKPEINLLKGNTFTGTYYKSNNTVLHENFFYSYSALNNFSLTAGLKVNEPALRGEVYKSLGNIAAYVKKVNSTTADMEFMILVDGKLRVTYIDRVSNPTQYYHGVFIKK</sequence>
<dbReference type="EMBL" id="BAAAZI010000006">
    <property type="protein sequence ID" value="GAA4136699.1"/>
    <property type="molecule type" value="Genomic_DNA"/>
</dbReference>
<accession>A0ABP7YIF5</accession>
<proteinExistence type="predicted"/>
<dbReference type="Proteomes" id="UP001500101">
    <property type="component" value="Unassembled WGS sequence"/>
</dbReference>
<reference evidence="2" key="1">
    <citation type="journal article" date="2019" name="Int. J. Syst. Evol. Microbiol.">
        <title>The Global Catalogue of Microorganisms (GCM) 10K type strain sequencing project: providing services to taxonomists for standard genome sequencing and annotation.</title>
        <authorList>
            <consortium name="The Broad Institute Genomics Platform"/>
            <consortium name="The Broad Institute Genome Sequencing Center for Infectious Disease"/>
            <person name="Wu L."/>
            <person name="Ma J."/>
        </authorList>
    </citation>
    <scope>NUCLEOTIDE SEQUENCE [LARGE SCALE GENOMIC DNA]</scope>
    <source>
        <strain evidence="2">JCM 16704</strain>
    </source>
</reference>